<dbReference type="InterPro" id="IPR006036">
    <property type="entry name" value="K_uptake_TrkA"/>
</dbReference>
<dbReference type="NCBIfam" id="NF007030">
    <property type="entry name" value="PRK09496.1-1"/>
    <property type="match status" value="1"/>
</dbReference>
<dbReference type="PANTHER" id="PTHR43833">
    <property type="entry name" value="POTASSIUM CHANNEL PROTEIN 2-RELATED-RELATED"/>
    <property type="match status" value="1"/>
</dbReference>
<dbReference type="PROSITE" id="PS51201">
    <property type="entry name" value="RCK_N"/>
    <property type="match status" value="2"/>
</dbReference>
<dbReference type="NCBIfam" id="NF007031">
    <property type="entry name" value="PRK09496.1-2"/>
    <property type="match status" value="1"/>
</dbReference>
<dbReference type="InterPro" id="IPR006037">
    <property type="entry name" value="RCK_C"/>
</dbReference>
<dbReference type="FunFam" id="3.40.50.720:FF:000042">
    <property type="entry name" value="Trk system potassium transporter TrkA"/>
    <property type="match status" value="1"/>
</dbReference>
<keyword evidence="2" id="KW-0633">Potassium transport</keyword>
<feature type="domain" description="RCK N-terminal" evidence="6">
    <location>
        <begin position="1"/>
        <end position="122"/>
    </location>
</feature>
<dbReference type="PROSITE" id="PS51202">
    <property type="entry name" value="RCK_C"/>
    <property type="match status" value="2"/>
</dbReference>
<dbReference type="AlphaFoldDB" id="A0A5B8R946"/>
<dbReference type="NCBIfam" id="NF007039">
    <property type="entry name" value="PRK09496.3-2"/>
    <property type="match status" value="1"/>
</dbReference>
<dbReference type="InterPro" id="IPR036291">
    <property type="entry name" value="NAD(P)-bd_dom_sf"/>
</dbReference>
<keyword evidence="4" id="KW-0520">NAD</keyword>
<dbReference type="EMBL" id="MN079078">
    <property type="protein sequence ID" value="QEA03994.1"/>
    <property type="molecule type" value="Genomic_DNA"/>
</dbReference>
<organism evidence="8">
    <name type="scientific">uncultured organism</name>
    <dbReference type="NCBI Taxonomy" id="155900"/>
    <lineage>
        <taxon>unclassified sequences</taxon>
        <taxon>environmental samples</taxon>
    </lineage>
</organism>
<dbReference type="SUPFAM" id="SSF116726">
    <property type="entry name" value="TrkA C-terminal domain-like"/>
    <property type="match status" value="2"/>
</dbReference>
<name>A0A5B8R946_9ZZZZ</name>
<reference evidence="8" key="1">
    <citation type="submission" date="2019-06" db="EMBL/GenBank/DDBJ databases">
        <authorList>
            <person name="Murdoch R.W."/>
            <person name="Fathepure B."/>
        </authorList>
    </citation>
    <scope>NUCLEOTIDE SEQUENCE</scope>
</reference>
<accession>A0A5B8R946</accession>
<dbReference type="InterPro" id="IPR003148">
    <property type="entry name" value="RCK_N"/>
</dbReference>
<evidence type="ECO:0000259" key="7">
    <source>
        <dbReference type="PROSITE" id="PS51202"/>
    </source>
</evidence>
<evidence type="ECO:0000256" key="1">
    <source>
        <dbReference type="ARBA" id="ARBA00022448"/>
    </source>
</evidence>
<dbReference type="Gene3D" id="3.40.50.720">
    <property type="entry name" value="NAD(P)-binding Rossmann-like Domain"/>
    <property type="match status" value="2"/>
</dbReference>
<dbReference type="SUPFAM" id="SSF51735">
    <property type="entry name" value="NAD(P)-binding Rossmann-fold domains"/>
    <property type="match status" value="2"/>
</dbReference>
<dbReference type="Pfam" id="PF02080">
    <property type="entry name" value="TrkA_C"/>
    <property type="match status" value="2"/>
</dbReference>
<dbReference type="Pfam" id="PF02254">
    <property type="entry name" value="TrkA_N"/>
    <property type="match status" value="2"/>
</dbReference>
<proteinExistence type="predicted"/>
<dbReference type="Gene3D" id="3.30.70.1450">
    <property type="entry name" value="Regulator of K+ conductance, C-terminal domain"/>
    <property type="match status" value="2"/>
</dbReference>
<keyword evidence="1" id="KW-0813">Transport</keyword>
<evidence type="ECO:0000256" key="5">
    <source>
        <dbReference type="ARBA" id="ARBA00023065"/>
    </source>
</evidence>
<keyword evidence="3" id="KW-0630">Potassium</keyword>
<sequence length="458" mass="49997">MKIIILGAGQVGSTVAQNLAHEDNEITVVDVDPTVLQELQDRLDLRTVTGSATYPDVLARAGVDDADMIIAVTDSDEANMVACQVADTLFNTPTKIARVRAVEYLSCPQLFSPDALPIDVIISPEQLVTQYVKRLIEHPGALQVLDFAGGKVRLVAVRAYYGGPLVGQELRTLREHMPGVDARVAAIFRRGRAIIPEGDTVIEAGDEVFFVAARKNIRAIMSELRRLEKPVKRLMLAGGGNIGTRLAQSLEGRYQTKIIERDPQRCRLVSELLQKTIILRGDAADEDLLLEENIENTDVFCALTNDDEANILSAMLAKRLGARTVMALINRPAYVDLIQSSEDIDVAISPQHATIGSLLAHIRRGDVVNVYSLRRGAAEAIEAVAHGDANSSSVVGRRIDEIRLPRGTTIGAIVRGESVIMAHHDTVIESEDHVILFLVDKSRLGDVEKLFQVAVTFL</sequence>
<dbReference type="InterPro" id="IPR036721">
    <property type="entry name" value="RCK_C_sf"/>
</dbReference>
<dbReference type="NCBIfam" id="NF007032">
    <property type="entry name" value="PRK09496.1-4"/>
    <property type="match status" value="1"/>
</dbReference>
<evidence type="ECO:0000256" key="2">
    <source>
        <dbReference type="ARBA" id="ARBA00022538"/>
    </source>
</evidence>
<evidence type="ECO:0000259" key="6">
    <source>
        <dbReference type="PROSITE" id="PS51201"/>
    </source>
</evidence>
<evidence type="ECO:0000313" key="8">
    <source>
        <dbReference type="EMBL" id="QEA03994.1"/>
    </source>
</evidence>
<feature type="domain" description="RCK N-terminal" evidence="6">
    <location>
        <begin position="231"/>
        <end position="348"/>
    </location>
</feature>
<feature type="domain" description="RCK C-terminal" evidence="7">
    <location>
        <begin position="368"/>
        <end position="453"/>
    </location>
</feature>
<feature type="domain" description="RCK C-terminal" evidence="7">
    <location>
        <begin position="142"/>
        <end position="226"/>
    </location>
</feature>
<dbReference type="FunFam" id="3.30.70.1450:FF:000001">
    <property type="entry name" value="Trk system potassium transporter TrkA"/>
    <property type="match status" value="1"/>
</dbReference>
<gene>
    <name evidence="8" type="primary">trkA</name>
    <name evidence="8" type="ORF">KBTEX_00295</name>
</gene>
<evidence type="ECO:0000256" key="4">
    <source>
        <dbReference type="ARBA" id="ARBA00023027"/>
    </source>
</evidence>
<dbReference type="InterPro" id="IPR050721">
    <property type="entry name" value="Trk_Ktr_HKT_K-transport"/>
</dbReference>
<dbReference type="PRINTS" id="PR00335">
    <property type="entry name" value="KUPTAKETRKA"/>
</dbReference>
<keyword evidence="5" id="KW-0406">Ion transport</keyword>
<dbReference type="PANTHER" id="PTHR43833:SF5">
    <property type="entry name" value="TRK SYSTEM POTASSIUM UPTAKE PROTEIN TRKA"/>
    <property type="match status" value="1"/>
</dbReference>
<protein>
    <submittedName>
        <fullName evidence="8">Trk system potassium uptake protein TrkA</fullName>
    </submittedName>
</protein>
<evidence type="ECO:0000256" key="3">
    <source>
        <dbReference type="ARBA" id="ARBA00022958"/>
    </source>
</evidence>
<dbReference type="GO" id="GO:0015079">
    <property type="term" value="F:potassium ion transmembrane transporter activity"/>
    <property type="evidence" value="ECO:0007669"/>
    <property type="project" value="InterPro"/>
</dbReference>
<dbReference type="GO" id="GO:0005886">
    <property type="term" value="C:plasma membrane"/>
    <property type="evidence" value="ECO:0007669"/>
    <property type="project" value="InterPro"/>
</dbReference>